<sequence length="488" mass="57783">MQQHRSQVQTATTTPLLRYSRSQIINDFSPNKIKDRIKVPLESRRRIKEMQEQMRLYMKSALSEQTITKNFRKDFINSKSINMLIRDDQMPQLNLNFIKQDSEESLKFKESLLATFQMHDSYEQFEQIQKQQFKKIVPENGYEKFKQQKYQSKYANSLKSTLTQIFSPKTLESTNDKELVKIIKYTENPHEAIKNDIDSIKTSMITEYDQYQKDKNNYLSASRSNSKLLTGLNTGTMHQVIDSYLDKIRGKTLSRCQSSRQNTFGPNIYTYQVGTQLHQGRTTNFNAHEKGRNFMQSRLMKRDSCDKLGQFKGFAKTNHNFDFTKYSERDKQSYLKVLAVQLKEQRQQKMERKMNVMIKMELNPSKQEDTIDLAHQEVVQYEIAKDNEVIEEKKVKKRKRVHSRDNKNNLDLQNAPKISMEEREDVARLIHNSQKITDLQKTLQNTLLHLDEEKMTNTMSQTKEQLTYIKKEKEKFILKLAEKKNQNL</sequence>
<gene>
    <name evidence="1" type="primary">Contig12840.g649</name>
    <name evidence="1" type="ORF">STYLEM_19579</name>
</gene>
<organism evidence="1 2">
    <name type="scientific">Stylonychia lemnae</name>
    <name type="common">Ciliate</name>
    <dbReference type="NCBI Taxonomy" id="5949"/>
    <lineage>
        <taxon>Eukaryota</taxon>
        <taxon>Sar</taxon>
        <taxon>Alveolata</taxon>
        <taxon>Ciliophora</taxon>
        <taxon>Intramacronucleata</taxon>
        <taxon>Spirotrichea</taxon>
        <taxon>Stichotrichia</taxon>
        <taxon>Sporadotrichida</taxon>
        <taxon>Oxytrichidae</taxon>
        <taxon>Stylonychinae</taxon>
        <taxon>Stylonychia</taxon>
    </lineage>
</organism>
<dbReference type="Proteomes" id="UP000039865">
    <property type="component" value="Unassembled WGS sequence"/>
</dbReference>
<keyword evidence="2" id="KW-1185">Reference proteome</keyword>
<dbReference type="InParanoid" id="A0A078B8B8"/>
<dbReference type="AlphaFoldDB" id="A0A078B8B8"/>
<name>A0A078B8B8_STYLE</name>
<protein>
    <submittedName>
        <fullName evidence="1">Uncharacterized protein</fullName>
    </submittedName>
</protein>
<accession>A0A078B8B8</accession>
<dbReference type="EMBL" id="CCKQ01018465">
    <property type="protein sequence ID" value="CDW90436.1"/>
    <property type="molecule type" value="Genomic_DNA"/>
</dbReference>
<proteinExistence type="predicted"/>
<reference evidence="1 2" key="1">
    <citation type="submission" date="2014-06" db="EMBL/GenBank/DDBJ databases">
        <authorList>
            <person name="Swart Estienne"/>
        </authorList>
    </citation>
    <scope>NUCLEOTIDE SEQUENCE [LARGE SCALE GENOMIC DNA]</scope>
    <source>
        <strain evidence="1 2">130c</strain>
    </source>
</reference>
<evidence type="ECO:0000313" key="1">
    <source>
        <dbReference type="EMBL" id="CDW90436.1"/>
    </source>
</evidence>
<evidence type="ECO:0000313" key="2">
    <source>
        <dbReference type="Proteomes" id="UP000039865"/>
    </source>
</evidence>